<evidence type="ECO:0000313" key="3">
    <source>
        <dbReference type="EMBL" id="AXY22292.1"/>
    </source>
</evidence>
<evidence type="ECO:0000259" key="2">
    <source>
        <dbReference type="Pfam" id="PF00561"/>
    </source>
</evidence>
<protein>
    <submittedName>
        <fullName evidence="3">3-oxoadipate enol-lactonase 2</fullName>
        <ecNumber evidence="3">3.1.1.24</ecNumber>
    </submittedName>
</protein>
<dbReference type="PRINTS" id="PR00412">
    <property type="entry name" value="EPOXHYDRLASE"/>
</dbReference>
<dbReference type="InterPro" id="IPR000073">
    <property type="entry name" value="AB_hydrolase_1"/>
</dbReference>
<dbReference type="PANTHER" id="PTHR43798">
    <property type="entry name" value="MONOACYLGLYCEROL LIPASE"/>
    <property type="match status" value="1"/>
</dbReference>
<dbReference type="EMBL" id="CP023036">
    <property type="protein sequence ID" value="AXY22292.1"/>
    <property type="molecule type" value="Genomic_DNA"/>
</dbReference>
<evidence type="ECO:0000313" key="4">
    <source>
        <dbReference type="Proteomes" id="UP000264120"/>
    </source>
</evidence>
<gene>
    <name evidence="3" type="primary">catD</name>
    <name evidence="3" type="ORF">CD178_01515</name>
</gene>
<dbReference type="Proteomes" id="UP000264120">
    <property type="component" value="Chromosome"/>
</dbReference>
<dbReference type="GO" id="GO:0047570">
    <property type="term" value="F:3-oxoadipate enol-lactonase activity"/>
    <property type="evidence" value="ECO:0007669"/>
    <property type="project" value="UniProtKB-EC"/>
</dbReference>
<dbReference type="InterPro" id="IPR029058">
    <property type="entry name" value="AB_hydrolase_fold"/>
</dbReference>
<dbReference type="RefSeq" id="WP_415554761.1">
    <property type="nucleotide sequence ID" value="NZ_JBDNYX010000019.1"/>
</dbReference>
<dbReference type="Pfam" id="PF00561">
    <property type="entry name" value="Abhydrolase_1"/>
    <property type="match status" value="1"/>
</dbReference>
<keyword evidence="4" id="KW-1185">Reference proteome</keyword>
<dbReference type="PANTHER" id="PTHR43798:SF31">
    <property type="entry name" value="AB HYDROLASE SUPERFAMILY PROTEIN YCLE"/>
    <property type="match status" value="1"/>
</dbReference>
<keyword evidence="1 3" id="KW-0378">Hydrolase</keyword>
<reference evidence="3 4" key="1">
    <citation type="submission" date="2017-08" db="EMBL/GenBank/DDBJ databases">
        <title>Complete genome sequence of Gluconacetobacter saccharivorans CV1 isolated from Fermented Vinegar.</title>
        <authorList>
            <person name="Kim S.-Y."/>
        </authorList>
    </citation>
    <scope>NUCLEOTIDE SEQUENCE [LARGE SCALE GENOMIC DNA]</scope>
    <source>
        <strain evidence="3 4">CV1</strain>
    </source>
</reference>
<name>A0A347WBP9_9PROT</name>
<dbReference type="EC" id="3.1.1.24" evidence="3"/>
<feature type="domain" description="AB hydrolase-1" evidence="2">
    <location>
        <begin position="27"/>
        <end position="255"/>
    </location>
</feature>
<dbReference type="InterPro" id="IPR000639">
    <property type="entry name" value="Epox_hydrolase-like"/>
</dbReference>
<dbReference type="Gene3D" id="3.40.50.1820">
    <property type="entry name" value="alpha/beta hydrolase"/>
    <property type="match status" value="1"/>
</dbReference>
<organism evidence="3 4">
    <name type="scientific">Komagataeibacter saccharivorans</name>
    <dbReference type="NCBI Taxonomy" id="265959"/>
    <lineage>
        <taxon>Bacteria</taxon>
        <taxon>Pseudomonadati</taxon>
        <taxon>Pseudomonadota</taxon>
        <taxon>Alphaproteobacteria</taxon>
        <taxon>Acetobacterales</taxon>
        <taxon>Acetobacteraceae</taxon>
        <taxon>Komagataeibacter</taxon>
    </lineage>
</organism>
<dbReference type="InterPro" id="IPR050266">
    <property type="entry name" value="AB_hydrolase_sf"/>
</dbReference>
<sequence length="269" mass="29328">MADEIRHHEGTRYRIAGPATGQATQGTIVFVHGVGMSLDFWAPQIDFFAPRYRCVAYDMLGHGLSALPPEQPTLADYSNQFTRLMDHLDVPSVCLVGHSMGALITIEAGLRAPERVKRLIAMNGVYDRTLEQKAAIAARAAALKPQTGEQDWGPTLDRWFGPEPAPDAAPKRAALDHALRAIQPEGYARTYRLFARSDSAHVGRLGQLAQPALFLTGELDPNSTPAMSQAMAQAAPYGQAVILPGERHMMSYVHPDTSNRAIADFFQPG</sequence>
<dbReference type="KEGG" id="ksc:CD178_01515"/>
<dbReference type="SUPFAM" id="SSF53474">
    <property type="entry name" value="alpha/beta-Hydrolases"/>
    <property type="match status" value="1"/>
</dbReference>
<dbReference type="AlphaFoldDB" id="A0A347WBP9"/>
<accession>A0A347WBP9</accession>
<dbReference type="PRINTS" id="PR00111">
    <property type="entry name" value="ABHYDROLASE"/>
</dbReference>
<evidence type="ECO:0000256" key="1">
    <source>
        <dbReference type="ARBA" id="ARBA00022801"/>
    </source>
</evidence>
<proteinExistence type="predicted"/>
<dbReference type="GO" id="GO:0016020">
    <property type="term" value="C:membrane"/>
    <property type="evidence" value="ECO:0007669"/>
    <property type="project" value="TreeGrafter"/>
</dbReference>